<accession>A0ACC1SNJ2</accession>
<organism evidence="1 2">
    <name type="scientific">Fusarium decemcellulare</name>
    <dbReference type="NCBI Taxonomy" id="57161"/>
    <lineage>
        <taxon>Eukaryota</taxon>
        <taxon>Fungi</taxon>
        <taxon>Dikarya</taxon>
        <taxon>Ascomycota</taxon>
        <taxon>Pezizomycotina</taxon>
        <taxon>Sordariomycetes</taxon>
        <taxon>Hypocreomycetidae</taxon>
        <taxon>Hypocreales</taxon>
        <taxon>Nectriaceae</taxon>
        <taxon>Fusarium</taxon>
        <taxon>Fusarium decemcellulare species complex</taxon>
    </lineage>
</organism>
<name>A0ACC1SNJ2_9HYPO</name>
<dbReference type="Proteomes" id="UP001148629">
    <property type="component" value="Unassembled WGS sequence"/>
</dbReference>
<sequence length="1116" mass="123408">MFGKSKKPSASRSAVGEDLARVLPDDGIPWYKKKHLVWLNYYAISMGLLAAANGYDGSLMNGLMALPQWFEFMDNPSGAWLGFINAIQALSSTLAYPFVAYFANRWGRKKGLFVGYFFLFLGALLQTFTPNEAGFIASRFFLGQPSAWWGGLAPLLITELAYPTHRSFLTSLYNSGWYVGSTLAAWATYGTRNYDSNWAWRIPSLLQIAIPLVVLPAAFLIPESPRFLIASGKSSHARAMLTKYHAGGDEQSLLVDFEVTEIERAIEAERAASKATSWMDLVSTPGNRHRAFISVTLGVFAQWNGVGVVSYYLAMVLKTVGITSVTDQTLISGCLQIWNLFLAAGSAAMVDRLGRRPLFLISSIGMLTSYILITGLSGSFATTGVGSIGVAVVPFLYIYYGFYDIAFTPLVVSYPAEIWPYELRARGIALTQLSTYAAIFFNTFVNPIALEAIGWKYYIVFAVILVVITLTIYFFYPETKGHSLEEMAVIFDKADAAVTGRETSKAIMETDHKEDVNLLFSLAQPPHASSSPGVTMDPLSITTGALALLGVCYKTTIELKRLRNGAVESRGVVTAMLGDILALRGVLQSIEESFDDLDSGPELTGTLANHWWDLRTSLQEGFERVAKLERLLVNVNKDVSFLDGTRRHLRLKEATDEIATYRQEIQAYKDMLQLSLQSVTVFEQVTIKNNTAQILAKSDDIRHNIDRLQTNLEVRFQTLEALFEKDSERAGLRSVSGLRTAVRSATAVISSASVYGEQAEQELAQPPDIFSVAGDDTAQVVVSDMTIDWVRSLDQRLEFPGDNVTLSRPVPESTAGQPSLPVRNGTQRASQSSQDLGLLPDRPAQLQDPRGSQGNLSHRKSDQDLGSNSLSPTTTQGHGRSKSLSKLWNRRRNASQSNGKEEQQPSPSPTIESTARPLKFIFVGDGACGKTCFLIRGTKGQMPEVYVPTVFETYSSAFNVDGLDVELLMFDTAGQEDYDRLRPLSYPDTDVFCICFAIDSPDSLDNVVEKWIHEILHFAGENPIIYLLGFKSDLREDARTILDLCRTGQKPVSRTTGEDMCKKLGAVRYIETSAKTGENVQDAFATMIRFSLNQIPGLKRRLKRQQRKGLLSILPW</sequence>
<dbReference type="EMBL" id="JANRMS010000244">
    <property type="protein sequence ID" value="KAJ3543434.1"/>
    <property type="molecule type" value="Genomic_DNA"/>
</dbReference>
<evidence type="ECO:0000313" key="2">
    <source>
        <dbReference type="Proteomes" id="UP001148629"/>
    </source>
</evidence>
<evidence type="ECO:0000313" key="1">
    <source>
        <dbReference type="EMBL" id="KAJ3543434.1"/>
    </source>
</evidence>
<gene>
    <name evidence="1" type="ORF">NM208_g3573</name>
</gene>
<reference evidence="1" key="1">
    <citation type="submission" date="2022-08" db="EMBL/GenBank/DDBJ databases">
        <title>Genome Sequence of Fusarium decemcellulare.</title>
        <authorList>
            <person name="Buettner E."/>
        </authorList>
    </citation>
    <scope>NUCLEOTIDE SEQUENCE</scope>
    <source>
        <strain evidence="1">Babe19</strain>
    </source>
</reference>
<keyword evidence="2" id="KW-1185">Reference proteome</keyword>
<proteinExistence type="predicted"/>
<protein>
    <submittedName>
        <fullName evidence="1">Uncharacterized protein</fullName>
    </submittedName>
</protein>
<comment type="caution">
    <text evidence="1">The sequence shown here is derived from an EMBL/GenBank/DDBJ whole genome shotgun (WGS) entry which is preliminary data.</text>
</comment>